<dbReference type="EMBL" id="JACJPW010000041">
    <property type="protein sequence ID" value="MBD2182692.1"/>
    <property type="molecule type" value="Genomic_DNA"/>
</dbReference>
<comment type="caution">
    <text evidence="1">The sequence shown here is derived from an EMBL/GenBank/DDBJ whole genome shotgun (WGS) entry which is preliminary data.</text>
</comment>
<gene>
    <name evidence="1" type="ORF">H6G03_16565</name>
</gene>
<dbReference type="AlphaFoldDB" id="A0A926ZHY8"/>
<reference evidence="1" key="1">
    <citation type="journal article" date="2015" name="ISME J.">
        <title>Draft Genome Sequence of Streptomyces incarnatus NRRL8089, which Produces the Nucleoside Antibiotic Sinefungin.</title>
        <authorList>
            <person name="Oshima K."/>
            <person name="Hattori M."/>
            <person name="Shimizu H."/>
            <person name="Fukuda K."/>
            <person name="Nemoto M."/>
            <person name="Inagaki K."/>
            <person name="Tamura T."/>
        </authorList>
    </citation>
    <scope>NUCLEOTIDE SEQUENCE</scope>
    <source>
        <strain evidence="1">FACHB-1375</strain>
    </source>
</reference>
<evidence type="ECO:0000313" key="1">
    <source>
        <dbReference type="EMBL" id="MBD2182692.1"/>
    </source>
</evidence>
<reference evidence="1" key="2">
    <citation type="submission" date="2020-08" db="EMBL/GenBank/DDBJ databases">
        <authorList>
            <person name="Chen M."/>
            <person name="Teng W."/>
            <person name="Zhao L."/>
            <person name="Hu C."/>
            <person name="Zhou Y."/>
            <person name="Han B."/>
            <person name="Song L."/>
            <person name="Shu W."/>
        </authorList>
    </citation>
    <scope>NUCLEOTIDE SEQUENCE</scope>
    <source>
        <strain evidence="1">FACHB-1375</strain>
    </source>
</reference>
<sequence length="53" mass="5816">MSNHSILVGCKIANCQSAIAVTEQRSDIYSVEVAPLFCAYLLTRFPAQELEAL</sequence>
<proteinExistence type="predicted"/>
<evidence type="ECO:0000313" key="2">
    <source>
        <dbReference type="Proteomes" id="UP000641646"/>
    </source>
</evidence>
<name>A0A926ZHY8_9CYAN</name>
<accession>A0A926ZHY8</accession>
<dbReference type="Proteomes" id="UP000641646">
    <property type="component" value="Unassembled WGS sequence"/>
</dbReference>
<organism evidence="1 2">
    <name type="scientific">Aerosakkonema funiforme FACHB-1375</name>
    <dbReference type="NCBI Taxonomy" id="2949571"/>
    <lineage>
        <taxon>Bacteria</taxon>
        <taxon>Bacillati</taxon>
        <taxon>Cyanobacteriota</taxon>
        <taxon>Cyanophyceae</taxon>
        <taxon>Oscillatoriophycideae</taxon>
        <taxon>Aerosakkonematales</taxon>
        <taxon>Aerosakkonemataceae</taxon>
        <taxon>Aerosakkonema</taxon>
    </lineage>
</organism>
<protein>
    <submittedName>
        <fullName evidence="1">Uncharacterized protein</fullName>
    </submittedName>
</protein>
<keyword evidence="2" id="KW-1185">Reference proteome</keyword>